<keyword evidence="2" id="KW-0472">Membrane</keyword>
<evidence type="ECO:0000256" key="2">
    <source>
        <dbReference type="SAM" id="Phobius"/>
    </source>
</evidence>
<evidence type="ECO:0000256" key="1">
    <source>
        <dbReference type="SAM" id="MobiDB-lite"/>
    </source>
</evidence>
<dbReference type="EMBL" id="JSUQ01000003">
    <property type="protein sequence ID" value="KHQ54376.1"/>
    <property type="molecule type" value="Genomic_DNA"/>
</dbReference>
<name>A0A0B3SCF8_9RHOB</name>
<gene>
    <name evidence="3" type="ORF">OA50_00968</name>
</gene>
<keyword evidence="4" id="KW-1185">Reference proteome</keyword>
<feature type="transmembrane region" description="Helical" evidence="2">
    <location>
        <begin position="127"/>
        <end position="150"/>
    </location>
</feature>
<keyword evidence="2" id="KW-0812">Transmembrane</keyword>
<keyword evidence="2" id="KW-1133">Transmembrane helix</keyword>
<sequence length="204" mass="21597">MACIAATSAGGRLTETYSFRPAPLRGPQDWQLDGDTLTGPPGTLDLSTVDQATLVDSKVQLTRMRRLDLTTSSGLIRVAINSRLGLSGDHPDRAAHRALCQAVARRMARHAPDLPVRIGETGRLRMVWFGIGVLALVMGPGLGIAALATGVDADRLVGMVVPVAALALIGAVIMHGHAPWRRRPEVPVSTLPALLERLDRPGGS</sequence>
<dbReference type="STRING" id="561184.SAMN05216376_10583"/>
<comment type="caution">
    <text evidence="3">The sequence shown here is derived from an EMBL/GenBank/DDBJ whole genome shotgun (WGS) entry which is preliminary data.</text>
</comment>
<evidence type="ECO:0000313" key="3">
    <source>
        <dbReference type="EMBL" id="KHQ54376.1"/>
    </source>
</evidence>
<feature type="transmembrane region" description="Helical" evidence="2">
    <location>
        <begin position="156"/>
        <end position="174"/>
    </location>
</feature>
<dbReference type="Proteomes" id="UP000030960">
    <property type="component" value="Unassembled WGS sequence"/>
</dbReference>
<protein>
    <submittedName>
        <fullName evidence="3">Uncharacterized protein</fullName>
    </submittedName>
</protein>
<accession>A0A0B3SCF8</accession>
<proteinExistence type="predicted"/>
<feature type="region of interest" description="Disordered" evidence="1">
    <location>
        <begin position="18"/>
        <end position="37"/>
    </location>
</feature>
<organism evidence="3 4">
    <name type="scientific">Mameliella alba</name>
    <dbReference type="NCBI Taxonomy" id="561184"/>
    <lineage>
        <taxon>Bacteria</taxon>
        <taxon>Pseudomonadati</taxon>
        <taxon>Pseudomonadota</taxon>
        <taxon>Alphaproteobacteria</taxon>
        <taxon>Rhodobacterales</taxon>
        <taxon>Roseobacteraceae</taxon>
        <taxon>Mameliella</taxon>
    </lineage>
</organism>
<evidence type="ECO:0000313" key="4">
    <source>
        <dbReference type="Proteomes" id="UP000030960"/>
    </source>
</evidence>
<dbReference type="AlphaFoldDB" id="A0A0B3SCF8"/>
<reference evidence="3 4" key="1">
    <citation type="submission" date="2014-10" db="EMBL/GenBank/DDBJ databases">
        <title>Genome sequence of Ponticoccus sp. strain UMTAT08 isolated from clonal culture of toxic dinoflagellate Alexandrium tamiyavanichii.</title>
        <authorList>
            <person name="Gan H.Y."/>
            <person name="Muhd D.-D."/>
            <person name="Mohd Noor M.E."/>
            <person name="Yeong Y.S."/>
            <person name="Usup G."/>
        </authorList>
    </citation>
    <scope>NUCLEOTIDE SEQUENCE [LARGE SCALE GENOMIC DNA]</scope>
    <source>
        <strain evidence="3 4">UMTAT08</strain>
    </source>
</reference>